<reference evidence="2" key="1">
    <citation type="submission" date="2020-11" db="EMBL/GenBank/DDBJ databases">
        <authorList>
            <person name="Tran Van P."/>
        </authorList>
    </citation>
    <scope>NUCLEOTIDE SEQUENCE</scope>
</reference>
<evidence type="ECO:0000256" key="1">
    <source>
        <dbReference type="SAM" id="MobiDB-lite"/>
    </source>
</evidence>
<dbReference type="EMBL" id="OC916844">
    <property type="protein sequence ID" value="CAD7645427.1"/>
    <property type="molecule type" value="Genomic_DNA"/>
</dbReference>
<protein>
    <submittedName>
        <fullName evidence="2">Uncharacterized protein</fullName>
    </submittedName>
</protein>
<feature type="region of interest" description="Disordered" evidence="1">
    <location>
        <begin position="458"/>
        <end position="479"/>
    </location>
</feature>
<dbReference type="EMBL" id="CAJPVJ010002019">
    <property type="protein sequence ID" value="CAG2165660.1"/>
    <property type="molecule type" value="Genomic_DNA"/>
</dbReference>
<feature type="compositionally biased region" description="Basic residues" evidence="1">
    <location>
        <begin position="344"/>
        <end position="356"/>
    </location>
</feature>
<dbReference type="AlphaFoldDB" id="A0A7R9LPF6"/>
<evidence type="ECO:0000313" key="2">
    <source>
        <dbReference type="EMBL" id="CAD7645427.1"/>
    </source>
</evidence>
<gene>
    <name evidence="2" type="ORF">ONB1V03_LOCUS5199</name>
</gene>
<keyword evidence="3" id="KW-1185">Reference proteome</keyword>
<feature type="region of interest" description="Disordered" evidence="1">
    <location>
        <begin position="331"/>
        <end position="395"/>
    </location>
</feature>
<name>A0A7R9LPF6_9ACAR</name>
<dbReference type="Proteomes" id="UP000728032">
    <property type="component" value="Unassembled WGS sequence"/>
</dbReference>
<feature type="compositionally biased region" description="Gly residues" evidence="1">
    <location>
        <begin position="379"/>
        <end position="389"/>
    </location>
</feature>
<accession>A0A7R9LPF6</accession>
<evidence type="ECO:0000313" key="3">
    <source>
        <dbReference type="Proteomes" id="UP000728032"/>
    </source>
</evidence>
<proteinExistence type="predicted"/>
<organism evidence="2">
    <name type="scientific">Oppiella nova</name>
    <dbReference type="NCBI Taxonomy" id="334625"/>
    <lineage>
        <taxon>Eukaryota</taxon>
        <taxon>Metazoa</taxon>
        <taxon>Ecdysozoa</taxon>
        <taxon>Arthropoda</taxon>
        <taxon>Chelicerata</taxon>
        <taxon>Arachnida</taxon>
        <taxon>Acari</taxon>
        <taxon>Acariformes</taxon>
        <taxon>Sarcoptiformes</taxon>
        <taxon>Oribatida</taxon>
        <taxon>Brachypylina</taxon>
        <taxon>Oppioidea</taxon>
        <taxon>Oppiidae</taxon>
        <taxon>Oppiella</taxon>
    </lineage>
</organism>
<sequence length="516" mass="55746">MAKLSPFFDTLDDIKENSDVNVIVAYPTIFGNFTHNISDVTYLQNRANKYGKLDIAHHYKKIQHTIIRLLMRGQAIMESGFYVHKQIMLNFIIKQLVKHNRKKSSTPRLSLDYLLPQTHKPIKLSEMFRNGVTSNGANNPIGGLFKQGADTLGQGASSIFGGAQNLFGQGLGGGGGKVDQHLIRHWTYWIFDTTNTVSVIETNSMDTYEPNIELIPIEPIYFIEIISGLKNQNNYLYGLKQIMESGFYVHKQIMLNFIMKELVKYNRKKSSTPRLSLDYLLPQTHKPIKLSEMFRNCMERERCPKSYTSRVIKSYGESVIGLPLNQICGTAADRKSRCPPSRGSKPKKKGNQKPKRAGSQEPVDPSGAFQPVRGIFNSGTGGLGGGDPFGGVRSVFQRGTDTIGQGASGILNRGAGGLGGANPLGAVNPLGATNPFGGVGSLFQTGVDTVGQGTSSLFGGGAGGSGSRRSGANGADNPIGGLFKQGAGTLGQGASSIFGGAQNLFGQDKYEPNIEN</sequence>